<sequence>MQDYMRLIKISCNLAPFYSYKVTSNGYTYILA</sequence>
<proteinExistence type="predicted"/>
<protein>
    <submittedName>
        <fullName evidence="1">Uncharacterized protein</fullName>
    </submittedName>
</protein>
<dbReference type="EMBL" id="BK015875">
    <property type="protein sequence ID" value="DAD71046.1"/>
    <property type="molecule type" value="Genomic_DNA"/>
</dbReference>
<reference evidence="1" key="1">
    <citation type="journal article" date="2021" name="Proc. Natl. Acad. Sci. U.S.A.">
        <title>A Catalog of Tens of Thousands of Viruses from Human Metagenomes Reveals Hidden Associations with Chronic Diseases.</title>
        <authorList>
            <person name="Tisza M.J."/>
            <person name="Buck C.B."/>
        </authorList>
    </citation>
    <scope>NUCLEOTIDE SEQUENCE</scope>
    <source>
        <strain evidence="1">Ct5d86</strain>
    </source>
</reference>
<name>A0A8S5LM61_9CAUD</name>
<evidence type="ECO:0000313" key="1">
    <source>
        <dbReference type="EMBL" id="DAD71046.1"/>
    </source>
</evidence>
<accession>A0A8S5LM61</accession>
<organism evidence="1">
    <name type="scientific">Siphoviridae sp. ct5d86</name>
    <dbReference type="NCBI Taxonomy" id="2827561"/>
    <lineage>
        <taxon>Viruses</taxon>
        <taxon>Duplodnaviria</taxon>
        <taxon>Heunggongvirae</taxon>
        <taxon>Uroviricota</taxon>
        <taxon>Caudoviricetes</taxon>
    </lineage>
</organism>